<organism evidence="2 3">
    <name type="scientific">Tetrahymena thermophila (strain SB210)</name>
    <dbReference type="NCBI Taxonomy" id="312017"/>
    <lineage>
        <taxon>Eukaryota</taxon>
        <taxon>Sar</taxon>
        <taxon>Alveolata</taxon>
        <taxon>Ciliophora</taxon>
        <taxon>Intramacronucleata</taxon>
        <taxon>Oligohymenophorea</taxon>
        <taxon>Hymenostomatida</taxon>
        <taxon>Tetrahymenina</taxon>
        <taxon>Tetrahymenidae</taxon>
        <taxon>Tetrahymena</taxon>
    </lineage>
</organism>
<dbReference type="KEGG" id="tet:TTHERM_00836590"/>
<dbReference type="SUPFAM" id="SSF51206">
    <property type="entry name" value="cAMP-binding domain-like"/>
    <property type="match status" value="2"/>
</dbReference>
<dbReference type="InterPro" id="IPR014710">
    <property type="entry name" value="RmlC-like_jellyroll"/>
</dbReference>
<evidence type="ECO:0000313" key="3">
    <source>
        <dbReference type="Proteomes" id="UP000009168"/>
    </source>
</evidence>
<evidence type="ECO:0000259" key="1">
    <source>
        <dbReference type="PROSITE" id="PS50042"/>
    </source>
</evidence>
<gene>
    <name evidence="2" type="ORF">TTHERM_00836590</name>
</gene>
<dbReference type="EMBL" id="GG662429">
    <property type="protein sequence ID" value="EAS04987.2"/>
    <property type="molecule type" value="Genomic_DNA"/>
</dbReference>
<protein>
    <submittedName>
        <fullName evidence="2">Cyclic nucleotide-binding domain protein</fullName>
    </submittedName>
</protein>
<dbReference type="AlphaFoldDB" id="I7LXN5"/>
<dbReference type="GeneID" id="7824332"/>
<dbReference type="CDD" id="cd00038">
    <property type="entry name" value="CAP_ED"/>
    <property type="match status" value="1"/>
</dbReference>
<dbReference type="InParanoid" id="I7LXN5"/>
<proteinExistence type="predicted"/>
<reference evidence="3" key="1">
    <citation type="journal article" date="2006" name="PLoS Biol.">
        <title>Macronuclear genome sequence of the ciliate Tetrahymena thermophila, a model eukaryote.</title>
        <authorList>
            <person name="Eisen J.A."/>
            <person name="Coyne R.S."/>
            <person name="Wu M."/>
            <person name="Wu D."/>
            <person name="Thiagarajan M."/>
            <person name="Wortman J.R."/>
            <person name="Badger J.H."/>
            <person name="Ren Q."/>
            <person name="Amedeo P."/>
            <person name="Jones K.M."/>
            <person name="Tallon L.J."/>
            <person name="Delcher A.L."/>
            <person name="Salzberg S.L."/>
            <person name="Silva J.C."/>
            <person name="Haas B.J."/>
            <person name="Majoros W.H."/>
            <person name="Farzad M."/>
            <person name="Carlton J.M."/>
            <person name="Smith R.K. Jr."/>
            <person name="Garg J."/>
            <person name="Pearlman R.E."/>
            <person name="Karrer K.M."/>
            <person name="Sun L."/>
            <person name="Manning G."/>
            <person name="Elde N.C."/>
            <person name="Turkewitz A.P."/>
            <person name="Asai D.J."/>
            <person name="Wilkes D.E."/>
            <person name="Wang Y."/>
            <person name="Cai H."/>
            <person name="Collins K."/>
            <person name="Stewart B.A."/>
            <person name="Lee S.R."/>
            <person name="Wilamowska K."/>
            <person name="Weinberg Z."/>
            <person name="Ruzzo W.L."/>
            <person name="Wloga D."/>
            <person name="Gaertig J."/>
            <person name="Frankel J."/>
            <person name="Tsao C.-C."/>
            <person name="Gorovsky M.A."/>
            <person name="Keeling P.J."/>
            <person name="Waller R.F."/>
            <person name="Patron N.J."/>
            <person name="Cherry J.M."/>
            <person name="Stover N.A."/>
            <person name="Krieger C.J."/>
            <person name="del Toro C."/>
            <person name="Ryder H.F."/>
            <person name="Williamson S.C."/>
            <person name="Barbeau R.A."/>
            <person name="Hamilton E.P."/>
            <person name="Orias E."/>
        </authorList>
    </citation>
    <scope>NUCLEOTIDE SEQUENCE [LARGE SCALE GENOMIC DNA]</scope>
    <source>
        <strain evidence="3">SB210</strain>
    </source>
</reference>
<name>I7LXN5_TETTS</name>
<dbReference type="InterPro" id="IPR018490">
    <property type="entry name" value="cNMP-bd_dom_sf"/>
</dbReference>
<feature type="domain" description="Cyclic nucleotide-binding" evidence="1">
    <location>
        <begin position="100"/>
        <end position="229"/>
    </location>
</feature>
<dbReference type="Gene3D" id="2.60.120.10">
    <property type="entry name" value="Jelly Rolls"/>
    <property type="match status" value="2"/>
</dbReference>
<dbReference type="PROSITE" id="PS50042">
    <property type="entry name" value="CNMP_BINDING_3"/>
    <property type="match status" value="2"/>
</dbReference>
<dbReference type="InterPro" id="IPR000595">
    <property type="entry name" value="cNMP-bd_dom"/>
</dbReference>
<dbReference type="RefSeq" id="XP_001025232.2">
    <property type="nucleotide sequence ID" value="XM_001025232.2"/>
</dbReference>
<sequence>MIKTQSKFATPKLDRTQSSINFMVLKSQNSISPRKSQSNLLKKQMSYQQLIMNKVASQILDEEELEITLENAWNILQKDPQVRKDKEHNCVYEVISELEIFKQYIEEGNKDLIRIISSKLVGFECKKDQIALSSDSDGNFLNIILQGEVSIYEKNQANNQEHMKSQFIRKQQKGQSINLNNIIFQKPFTNVAVCDSNTLIAKLDKKIFRKYLQQIEEEKVDHEISFLQSIDLFSELDKDEFQDVLLNLDIQKLKLNQILYSSHSQPTAFYIIKSGQIGIYKENSISKIQKLKFIEENDKNYFKISNFDNEEEIISKRNLQHQSTIHQIHDSNFYTSFKSTHTKIQELNTFDFFGYEEILSNKKTDHVAMSLQDNTIIYVFRSSYFIKQLLKKKCFEKTILQKRFTKKLENKQQQNLSIQFEQDLKLGLKVIENHSPTKSSFLQELSLNDSALSNSRNIFLRKEKKSQSVNFIKNQKESLSPLKISSSNKNILNKLGNITNKQVPMLQSFYMNDSQQNVTKDVIQNNGFIMRQQERIDSYIQKQNQSHKLNLNSLSIPYFKSDQSIQNPKHILKNQQVIDNNLEDKQFTKNEISFTKTEENQGRRKKMKSQLNLQLDLESESPLKQTQSLKQISMNFLKTEQQLSSSNLLQKPESYFQNYEQQRNQQSFLASDKNNIPFINSKNVFSDPSLALSQRQLQIQTNLSPNKNGSLNHIQMLNYQTNPKQYMSQNKIQTFNINSLQKKKQINV</sequence>
<dbReference type="Proteomes" id="UP000009168">
    <property type="component" value="Unassembled WGS sequence"/>
</dbReference>
<accession>I7LXN5</accession>
<keyword evidence="3" id="KW-1185">Reference proteome</keyword>
<evidence type="ECO:0000313" key="2">
    <source>
        <dbReference type="EMBL" id="EAS04987.2"/>
    </source>
</evidence>
<feature type="domain" description="Cyclic nucleotide-binding" evidence="1">
    <location>
        <begin position="232"/>
        <end position="296"/>
    </location>
</feature>